<proteinExistence type="predicted"/>
<evidence type="ECO:0000313" key="2">
    <source>
        <dbReference type="EMBL" id="SVB10978.1"/>
    </source>
</evidence>
<dbReference type="InterPro" id="IPR014710">
    <property type="entry name" value="RmlC-like_jellyroll"/>
</dbReference>
<gene>
    <name evidence="2" type="ORF">METZ01_LOCUS163832</name>
</gene>
<name>A0A382BB28_9ZZZZ</name>
<sequence length="125" mass="14303">MNNNPEWFLEGLNPQEFWTEERCYISELLNDPASPEVSVALARVESGVTTQLHALDGIIERYILRKGQGNVEINGIQHPVKIHDQIIVPTNASQQITNTGDEDIEFYCICTPRFEPHHYINLENN</sequence>
<dbReference type="EMBL" id="UINC01028996">
    <property type="protein sequence ID" value="SVB10978.1"/>
    <property type="molecule type" value="Genomic_DNA"/>
</dbReference>
<evidence type="ECO:0008006" key="3">
    <source>
        <dbReference type="Google" id="ProtNLM"/>
    </source>
</evidence>
<dbReference type="InterPro" id="IPR051610">
    <property type="entry name" value="GPI/OXD"/>
</dbReference>
<dbReference type="SUPFAM" id="SSF51182">
    <property type="entry name" value="RmlC-like cupins"/>
    <property type="match status" value="1"/>
</dbReference>
<dbReference type="GO" id="GO:0046872">
    <property type="term" value="F:metal ion binding"/>
    <property type="evidence" value="ECO:0007669"/>
    <property type="project" value="UniProtKB-KW"/>
</dbReference>
<keyword evidence="1" id="KW-0479">Metal-binding</keyword>
<evidence type="ECO:0000256" key="1">
    <source>
        <dbReference type="ARBA" id="ARBA00022723"/>
    </source>
</evidence>
<dbReference type="Gene3D" id="2.60.120.10">
    <property type="entry name" value="Jelly Rolls"/>
    <property type="match status" value="1"/>
</dbReference>
<protein>
    <recommendedName>
        <fullName evidence="3">Cupin 2 conserved barrel domain-containing protein</fullName>
    </recommendedName>
</protein>
<dbReference type="PANTHER" id="PTHR35848">
    <property type="entry name" value="OXALATE-BINDING PROTEIN"/>
    <property type="match status" value="1"/>
</dbReference>
<reference evidence="2" key="1">
    <citation type="submission" date="2018-05" db="EMBL/GenBank/DDBJ databases">
        <authorList>
            <person name="Lanie J.A."/>
            <person name="Ng W.-L."/>
            <person name="Kazmierczak K.M."/>
            <person name="Andrzejewski T.M."/>
            <person name="Davidsen T.M."/>
            <person name="Wayne K.J."/>
            <person name="Tettelin H."/>
            <person name="Glass J.I."/>
            <person name="Rusch D."/>
            <person name="Podicherti R."/>
            <person name="Tsui H.-C.T."/>
            <person name="Winkler M.E."/>
        </authorList>
    </citation>
    <scope>NUCLEOTIDE SEQUENCE</scope>
</reference>
<accession>A0A382BB28</accession>
<dbReference type="PANTHER" id="PTHR35848:SF6">
    <property type="entry name" value="CUPIN TYPE-2 DOMAIN-CONTAINING PROTEIN"/>
    <property type="match status" value="1"/>
</dbReference>
<organism evidence="2">
    <name type="scientific">marine metagenome</name>
    <dbReference type="NCBI Taxonomy" id="408172"/>
    <lineage>
        <taxon>unclassified sequences</taxon>
        <taxon>metagenomes</taxon>
        <taxon>ecological metagenomes</taxon>
    </lineage>
</organism>
<dbReference type="AlphaFoldDB" id="A0A382BB28"/>
<dbReference type="InterPro" id="IPR011051">
    <property type="entry name" value="RmlC_Cupin_sf"/>
</dbReference>